<gene>
    <name evidence="1" type="primary">ABSGL_05529.1 scaffold 7169</name>
</gene>
<evidence type="ECO:0000313" key="2">
    <source>
        <dbReference type="Proteomes" id="UP000078561"/>
    </source>
</evidence>
<dbReference type="OrthoDB" id="289721at2759"/>
<sequence length="546" mass="61519">MLMPPHLVQEYKHKWESLLAVIGATDVLDLLLNTCVFIEQAKDSFDFKTILYVDDHGACNGAHGTHSTTSCYRLNLKWQNSTRYTMVKIVPLMLFTDDTSGNISKQYNNVDSWSMVCGALPLEEICDSILVGPSIKTDFDTLLSQTHEYNTVIAAPTVSLGKRRAPDDCKAVIAKIKKITAIVTLPWTSPRTAVKTKQMEMDKDGQLCKSKSDGGGYSWDHLQMRLIPKDNDSRVINEMKKAKTLVEAADRSTSLATINNNEELQCVKTAMDLEAFRQADIMEDGAKSVRLAVEQLAKYKEQLCVAAGSAQSLYFCKVDIQNCSDTIDQQKLLRYLDNVFLEVSCGLMCLENTEYLLTFSCLFRIECICDIYNDCSSFLAASISKPLPMTVYSEDGKRIGDRCLSTIKKTARKSMMALITETSIKRRDLHNELNKDEQLFVSPALPDLSTVWRNLILLLPPGERRSHRIQCCRLGPATGLKNTWSATCSSVSIRKRVALGESVELSLKRYKRLFDEVLKHIDGLILKSTQAWQAHRMVREWSQFLA</sequence>
<name>A0A168N5Q9_ABSGL</name>
<dbReference type="InParanoid" id="A0A168N5Q9"/>
<protein>
    <submittedName>
        <fullName evidence="1">Uncharacterized protein</fullName>
    </submittedName>
</protein>
<accession>A0A168N5Q9</accession>
<evidence type="ECO:0000313" key="1">
    <source>
        <dbReference type="EMBL" id="SAL99875.1"/>
    </source>
</evidence>
<dbReference type="Proteomes" id="UP000078561">
    <property type="component" value="Unassembled WGS sequence"/>
</dbReference>
<proteinExistence type="predicted"/>
<dbReference type="AlphaFoldDB" id="A0A168N5Q9"/>
<keyword evidence="2" id="KW-1185">Reference proteome</keyword>
<organism evidence="1">
    <name type="scientific">Absidia glauca</name>
    <name type="common">Pin mould</name>
    <dbReference type="NCBI Taxonomy" id="4829"/>
    <lineage>
        <taxon>Eukaryota</taxon>
        <taxon>Fungi</taxon>
        <taxon>Fungi incertae sedis</taxon>
        <taxon>Mucoromycota</taxon>
        <taxon>Mucoromycotina</taxon>
        <taxon>Mucoromycetes</taxon>
        <taxon>Mucorales</taxon>
        <taxon>Cunninghamellaceae</taxon>
        <taxon>Absidia</taxon>
    </lineage>
</organism>
<reference evidence="1" key="1">
    <citation type="submission" date="2016-04" db="EMBL/GenBank/DDBJ databases">
        <authorList>
            <person name="Evans L.H."/>
            <person name="Alamgir A."/>
            <person name="Owens N."/>
            <person name="Weber N.D."/>
            <person name="Virtaneva K."/>
            <person name="Barbian K."/>
            <person name="Babar A."/>
            <person name="Rosenke K."/>
        </authorList>
    </citation>
    <scope>NUCLEOTIDE SEQUENCE [LARGE SCALE GENOMIC DNA]</scope>
    <source>
        <strain evidence="1">CBS 101.48</strain>
    </source>
</reference>
<dbReference type="EMBL" id="LT553030">
    <property type="protein sequence ID" value="SAL99875.1"/>
    <property type="molecule type" value="Genomic_DNA"/>
</dbReference>